<dbReference type="AlphaFoldDB" id="A0A7J0BVR8"/>
<name>A0A7J0BVR8_9BACT</name>
<dbReference type="Gene3D" id="3.10.20.30">
    <property type="match status" value="1"/>
</dbReference>
<dbReference type="PANTHER" id="PTHR42895:SF2">
    <property type="entry name" value="IRON-SULFUR CLUSTER PROTEIN"/>
    <property type="match status" value="1"/>
</dbReference>
<feature type="domain" description="RACo-like middle region" evidence="2">
    <location>
        <begin position="127"/>
        <end position="269"/>
    </location>
</feature>
<dbReference type="CDD" id="cd00207">
    <property type="entry name" value="fer2"/>
    <property type="match status" value="1"/>
</dbReference>
<comment type="caution">
    <text evidence="3">The sequence shown here is derived from an EMBL/GenBank/DDBJ whole genome shotgun (WGS) entry which is preliminary data.</text>
</comment>
<dbReference type="InterPro" id="IPR041414">
    <property type="entry name" value="Raco-like_middle"/>
</dbReference>
<dbReference type="Pfam" id="PF14574">
    <property type="entry name" value="RACo_C_ter"/>
    <property type="match status" value="1"/>
</dbReference>
<dbReference type="InterPro" id="IPR027980">
    <property type="entry name" value="RACo_C"/>
</dbReference>
<keyword evidence="4" id="KW-1185">Reference proteome</keyword>
<dbReference type="Gene3D" id="3.30.420.480">
    <property type="entry name" value="Domain of unknown function (DUF4445)"/>
    <property type="match status" value="1"/>
</dbReference>
<evidence type="ECO:0000259" key="2">
    <source>
        <dbReference type="Pfam" id="PF17651"/>
    </source>
</evidence>
<dbReference type="InterPro" id="IPR036010">
    <property type="entry name" value="2Fe-2S_ferredoxin-like_sf"/>
</dbReference>
<organism evidence="3 4">
    <name type="scientific">Desulfovibrio psychrotolerans</name>
    <dbReference type="NCBI Taxonomy" id="415242"/>
    <lineage>
        <taxon>Bacteria</taxon>
        <taxon>Pseudomonadati</taxon>
        <taxon>Thermodesulfobacteriota</taxon>
        <taxon>Desulfovibrionia</taxon>
        <taxon>Desulfovibrionales</taxon>
        <taxon>Desulfovibrionaceae</taxon>
        <taxon>Desulfovibrio</taxon>
    </lineage>
</organism>
<dbReference type="EMBL" id="BLVP01000008">
    <property type="protein sequence ID" value="GFM37094.1"/>
    <property type="molecule type" value="Genomic_DNA"/>
</dbReference>
<evidence type="ECO:0000313" key="4">
    <source>
        <dbReference type="Proteomes" id="UP000503820"/>
    </source>
</evidence>
<dbReference type="InterPro" id="IPR001041">
    <property type="entry name" value="2Fe-2S_ferredoxin-type"/>
</dbReference>
<dbReference type="InterPro" id="IPR012675">
    <property type="entry name" value="Beta-grasp_dom_sf"/>
</dbReference>
<dbReference type="Proteomes" id="UP000503820">
    <property type="component" value="Unassembled WGS sequence"/>
</dbReference>
<proteinExistence type="predicted"/>
<dbReference type="RefSeq" id="WP_174409738.1">
    <property type="nucleotide sequence ID" value="NZ_BLVP01000008.1"/>
</dbReference>
<feature type="domain" description="RACo C-terminal" evidence="1">
    <location>
        <begin position="279"/>
        <end position="539"/>
    </location>
</feature>
<dbReference type="PANTHER" id="PTHR42895">
    <property type="entry name" value="IRON-SULFUR CLUSTER-BINDING PROTEIN-RELATED"/>
    <property type="match status" value="1"/>
</dbReference>
<dbReference type="InterPro" id="IPR052911">
    <property type="entry name" value="Corrinoid_activation_enz"/>
</dbReference>
<sequence>MQNHSHILVTTPEGHTETIFIQNHPVPLTLAQCVYTSGFFSAPALCSGLGACGRCRMRITHNAPLPNGPDALYFTEEELRDGWRLACGHSPLPGMHVLLPESAAQPRRLLPPPALSAQSSPLPPLRLAVDLGTTSLHWSLLAGTTRLASGSELNPQMGAGSEIMSRLAFAARPEGAAVLQRLVLKALQALVHEAETTFGSPVQECCIAGNPAMTALLLGKDLSGLSAAPYRLDYAGGTAETLHSLPPVYIPPQPAPFVGGDLSAGIMAVAEHAPQYPYLLADLGTNGEFVLALTPQHALVTSVALGPALEGIGLTFGSVARPGVITRFILSPRGLEPVVMPFAPDSATPPSPPPGISGTGYLSLVRCLLRAGLAGRDGRFILPPRTPLGARLAASMKDNGGEQCLVLGSGLHISAGDIEEILKVKAAFTLAFARLLKEAGLAPQDLRCIYLAGALGEHVDLADLEELGFLPSGMGAAHPAQSGKVVGVGNASLRGAERFLVDPDLRAVAEVWSAATTHVDLTADPAFTQTFMRHMRFAHI</sequence>
<dbReference type="InterPro" id="IPR042259">
    <property type="entry name" value="Raco-like_middle_sf"/>
</dbReference>
<protein>
    <submittedName>
        <fullName evidence="3">(2Fe-2S)-binding protein</fullName>
    </submittedName>
</protein>
<evidence type="ECO:0000313" key="3">
    <source>
        <dbReference type="EMBL" id="GFM37094.1"/>
    </source>
</evidence>
<gene>
    <name evidence="3" type="ORF">DSM19430T_17780</name>
</gene>
<dbReference type="Pfam" id="PF17651">
    <property type="entry name" value="Raco_middle"/>
    <property type="match status" value="1"/>
</dbReference>
<evidence type="ECO:0000259" key="1">
    <source>
        <dbReference type="Pfam" id="PF14574"/>
    </source>
</evidence>
<dbReference type="GO" id="GO:0051536">
    <property type="term" value="F:iron-sulfur cluster binding"/>
    <property type="evidence" value="ECO:0007669"/>
    <property type="project" value="InterPro"/>
</dbReference>
<dbReference type="SUPFAM" id="SSF54292">
    <property type="entry name" value="2Fe-2S ferredoxin-like"/>
    <property type="match status" value="1"/>
</dbReference>
<reference evidence="3 4" key="1">
    <citation type="submission" date="2020-05" db="EMBL/GenBank/DDBJ databases">
        <title>Draft genome sequence of Desulfovibrio psychrotolerans JS1T.</title>
        <authorList>
            <person name="Ueno A."/>
            <person name="Tamazawa S."/>
            <person name="Tamamura S."/>
            <person name="Murakami T."/>
            <person name="Kiyama T."/>
            <person name="Inomata H."/>
            <person name="Amano Y."/>
            <person name="Miyakawa K."/>
            <person name="Tamaki H."/>
            <person name="Naganuma T."/>
            <person name="Kaneko K."/>
        </authorList>
    </citation>
    <scope>NUCLEOTIDE SEQUENCE [LARGE SCALE GENOMIC DNA]</scope>
    <source>
        <strain evidence="3 4">JS1</strain>
    </source>
</reference>
<accession>A0A7J0BVR8</accession>